<evidence type="ECO:0000259" key="1">
    <source>
        <dbReference type="Pfam" id="PF01814"/>
    </source>
</evidence>
<dbReference type="OrthoDB" id="7349010at2"/>
<dbReference type="EMBL" id="PJRP01000026">
    <property type="protein sequence ID" value="PLP96512.1"/>
    <property type="molecule type" value="Genomic_DNA"/>
</dbReference>
<dbReference type="InterPro" id="IPR012312">
    <property type="entry name" value="Hemerythrin-like"/>
</dbReference>
<accession>A0A2N5C2Q8</accession>
<dbReference type="Proteomes" id="UP000234341">
    <property type="component" value="Unassembled WGS sequence"/>
</dbReference>
<protein>
    <submittedName>
        <fullName evidence="2">AraC family transcriptional regulator</fullName>
    </submittedName>
</protein>
<dbReference type="Gene3D" id="1.20.120.520">
    <property type="entry name" value="nmb1532 protein domain like"/>
    <property type="match status" value="1"/>
</dbReference>
<dbReference type="PANTHER" id="PTHR39966">
    <property type="entry name" value="BLL2471 PROTEIN-RELATED"/>
    <property type="match status" value="1"/>
</dbReference>
<feature type="domain" description="Hemerythrin-like" evidence="1">
    <location>
        <begin position="4"/>
        <end position="138"/>
    </location>
</feature>
<proteinExistence type="predicted"/>
<dbReference type="AlphaFoldDB" id="A0A2N5C2Q8"/>
<dbReference type="RefSeq" id="WP_101685410.1">
    <property type="nucleotide sequence ID" value="NZ_PJRP01000026.1"/>
</dbReference>
<gene>
    <name evidence="2" type="ORF">CYJ10_31705</name>
</gene>
<dbReference type="GO" id="GO:0005886">
    <property type="term" value="C:plasma membrane"/>
    <property type="evidence" value="ECO:0007669"/>
    <property type="project" value="TreeGrafter"/>
</dbReference>
<dbReference type="PANTHER" id="PTHR39966:SF1">
    <property type="entry name" value="HEMERYTHRIN-LIKE DOMAIN-CONTAINING PROTEIN"/>
    <property type="match status" value="1"/>
</dbReference>
<dbReference type="Pfam" id="PF01814">
    <property type="entry name" value="Hemerythrin"/>
    <property type="match status" value="1"/>
</dbReference>
<sequence>MPNPLATWHQDHIHFARLLDLLEAQVIQFDRGERPDYHLMETIIYYLRNFGDRVHHPREDVAYARLVARDPDMQIVVSRLQQEHRVIASVGEALLERLNEAERDMISSRAALEAAGAMYLVYYRNHLSTEERYVMPRATQLLTHEDWEAVDAAVPELADPLFGSSTQQRFAMLRDLIEGEAQIAASTQ</sequence>
<organism evidence="2 3">
    <name type="scientific">Cupriavidus pauculus</name>
    <dbReference type="NCBI Taxonomy" id="82633"/>
    <lineage>
        <taxon>Bacteria</taxon>
        <taxon>Pseudomonadati</taxon>
        <taxon>Pseudomonadota</taxon>
        <taxon>Betaproteobacteria</taxon>
        <taxon>Burkholderiales</taxon>
        <taxon>Burkholderiaceae</taxon>
        <taxon>Cupriavidus</taxon>
    </lineage>
</organism>
<comment type="caution">
    <text evidence="2">The sequence shown here is derived from an EMBL/GenBank/DDBJ whole genome shotgun (WGS) entry which is preliminary data.</text>
</comment>
<reference evidence="2 3" key="1">
    <citation type="submission" date="2017-12" db="EMBL/GenBank/DDBJ databases">
        <title>Genome sequence of the active heterotrophic nitrifier-denitrifier, Cupriavidus pauculus UM1.</title>
        <authorList>
            <person name="Putonti C."/>
            <person name="Castignetti D."/>
        </authorList>
    </citation>
    <scope>NUCLEOTIDE SEQUENCE [LARGE SCALE GENOMIC DNA]</scope>
    <source>
        <strain evidence="2 3">UM1</strain>
    </source>
</reference>
<evidence type="ECO:0000313" key="2">
    <source>
        <dbReference type="EMBL" id="PLP96512.1"/>
    </source>
</evidence>
<evidence type="ECO:0000313" key="3">
    <source>
        <dbReference type="Proteomes" id="UP000234341"/>
    </source>
</evidence>
<name>A0A2N5C2Q8_9BURK</name>